<evidence type="ECO:0000259" key="4">
    <source>
        <dbReference type="SMART" id="SM00563"/>
    </source>
</evidence>
<evidence type="ECO:0000256" key="2">
    <source>
        <dbReference type="ARBA" id="ARBA00022679"/>
    </source>
</evidence>
<name>A0A1X3CYC5_9NEIS</name>
<dbReference type="SMART" id="SM00563">
    <property type="entry name" value="PlsC"/>
    <property type="match status" value="1"/>
</dbReference>
<evidence type="ECO:0000256" key="3">
    <source>
        <dbReference type="ARBA" id="ARBA00023315"/>
    </source>
</evidence>
<accession>A0A1X3CYC5</accession>
<dbReference type="InterPro" id="IPR002123">
    <property type="entry name" value="Plipid/glycerol_acylTrfase"/>
</dbReference>
<dbReference type="RefSeq" id="WP_085416495.1">
    <property type="nucleotide sequence ID" value="NZ_CAUJPY010000015.1"/>
</dbReference>
<dbReference type="AlphaFoldDB" id="A0A1X3CYC5"/>
<organism evidence="5 6">
    <name type="scientific">Neisseria canis</name>
    <dbReference type="NCBI Taxonomy" id="493"/>
    <lineage>
        <taxon>Bacteria</taxon>
        <taxon>Pseudomonadati</taxon>
        <taxon>Pseudomonadota</taxon>
        <taxon>Betaproteobacteria</taxon>
        <taxon>Neisseriales</taxon>
        <taxon>Neisseriaceae</taxon>
        <taxon>Neisseria</taxon>
    </lineage>
</organism>
<dbReference type="PANTHER" id="PTHR10434">
    <property type="entry name" value="1-ACYL-SN-GLYCEROL-3-PHOSPHATE ACYLTRANSFERASE"/>
    <property type="match status" value="1"/>
</dbReference>
<dbReference type="GO" id="GO:0006654">
    <property type="term" value="P:phosphatidic acid biosynthetic process"/>
    <property type="evidence" value="ECO:0007669"/>
    <property type="project" value="TreeGrafter"/>
</dbReference>
<dbReference type="SUPFAM" id="SSF69593">
    <property type="entry name" value="Glycerol-3-phosphate (1)-acyltransferase"/>
    <property type="match status" value="1"/>
</dbReference>
<sequence>MNIAKQPLAWLTDQALCLFVSFLTGVRPKSSRELDFNPQQKVYYANHGSHGDFVLVWISLPRRWRTGTRPVAGADYWLGNRFKRFIIQNVFNALLIPRNSDNPQAVTEQMSQALHGGDSLIIFPEGTRNTDDKTVLLPFKTGIYHLAKAKPDTEFVPLWINNISRVLPKGKILPVPLLCDVNIGSPLRLESGEDKQAFLERTRNALLALAPKDAQEAAAKHPEKGEN</sequence>
<keyword evidence="3 5" id="KW-0012">Acyltransferase</keyword>
<feature type="domain" description="Phospholipid/glycerol acyltransferase" evidence="4">
    <location>
        <begin position="41"/>
        <end position="163"/>
    </location>
</feature>
<dbReference type="Pfam" id="PF01553">
    <property type="entry name" value="Acyltransferase"/>
    <property type="match status" value="1"/>
</dbReference>
<dbReference type="PANTHER" id="PTHR10434:SF11">
    <property type="entry name" value="1-ACYL-SN-GLYCEROL-3-PHOSPHATE ACYLTRANSFERASE"/>
    <property type="match status" value="1"/>
</dbReference>
<dbReference type="Proteomes" id="UP000279284">
    <property type="component" value="Chromosome"/>
</dbReference>
<protein>
    <submittedName>
        <fullName evidence="5">1-acylglycerol-3-phosphate O-acyltransferases</fullName>
    </submittedName>
</protein>
<dbReference type="CDD" id="cd07989">
    <property type="entry name" value="LPLAT_AGPAT-like"/>
    <property type="match status" value="1"/>
</dbReference>
<comment type="pathway">
    <text evidence="1">Lipid metabolism.</text>
</comment>
<dbReference type="OrthoDB" id="9808424at2"/>
<proteinExistence type="predicted"/>
<dbReference type="KEGG" id="nci:NCTC10296_01011"/>
<dbReference type="EMBL" id="LR134313">
    <property type="protein sequence ID" value="VEF00745.1"/>
    <property type="molecule type" value="Genomic_DNA"/>
</dbReference>
<reference evidence="5 6" key="1">
    <citation type="submission" date="2018-12" db="EMBL/GenBank/DDBJ databases">
        <authorList>
            <consortium name="Pathogen Informatics"/>
        </authorList>
    </citation>
    <scope>NUCLEOTIDE SEQUENCE [LARGE SCALE GENOMIC DNA]</scope>
    <source>
        <strain evidence="5 6">NCTC10296</strain>
    </source>
</reference>
<dbReference type="STRING" id="493.BWD07_06150"/>
<evidence type="ECO:0000313" key="6">
    <source>
        <dbReference type="Proteomes" id="UP000279284"/>
    </source>
</evidence>
<evidence type="ECO:0000313" key="5">
    <source>
        <dbReference type="EMBL" id="VEF00745.1"/>
    </source>
</evidence>
<keyword evidence="6" id="KW-1185">Reference proteome</keyword>
<gene>
    <name evidence="5" type="ORF">NCTC10296_01011</name>
</gene>
<keyword evidence="2 5" id="KW-0808">Transferase</keyword>
<dbReference type="GO" id="GO:0003841">
    <property type="term" value="F:1-acylglycerol-3-phosphate O-acyltransferase activity"/>
    <property type="evidence" value="ECO:0007669"/>
    <property type="project" value="TreeGrafter"/>
</dbReference>
<evidence type="ECO:0000256" key="1">
    <source>
        <dbReference type="ARBA" id="ARBA00005189"/>
    </source>
</evidence>